<dbReference type="AlphaFoldDB" id="V6Z4F3"/>
<dbReference type="EMBL" id="ANQC01000116">
    <property type="protein sequence ID" value="ESV55156.1"/>
    <property type="molecule type" value="Genomic_DNA"/>
</dbReference>
<dbReference type="Proteomes" id="UP000018482">
    <property type="component" value="Unassembled WGS sequence"/>
</dbReference>
<gene>
    <name evidence="1" type="ORF">SAG0136_08045</name>
</gene>
<name>V6Z4F3_STRAG</name>
<sequence length="50" mass="6193">MKEPKTFEEAYKRLTKQLYEFFVEPLEPIAIPVLRWMDNRISLVIDRFYK</sequence>
<evidence type="ECO:0000313" key="2">
    <source>
        <dbReference type="Proteomes" id="UP000018482"/>
    </source>
</evidence>
<accession>V6Z4F3</accession>
<reference evidence="1 2" key="1">
    <citation type="submission" date="2013-05" db="EMBL/GenBank/DDBJ databases">
        <authorList>
            <person name="Richards V.P."/>
            <person name="Durkin S.A.S."/>
            <person name="Kim M."/>
            <person name="Pavinski Bitar P.D."/>
            <person name="Stanhope M.J."/>
            <person name="Town C.D."/>
            <person name="Venter J.C."/>
        </authorList>
    </citation>
    <scope>NUCLEOTIDE SEQUENCE [LARGE SCALE GENOMIC DNA]</scope>
    <source>
        <strain evidence="1 2">LMG 14747</strain>
    </source>
</reference>
<evidence type="ECO:0000313" key="1">
    <source>
        <dbReference type="EMBL" id="ESV55156.1"/>
    </source>
</evidence>
<protein>
    <submittedName>
        <fullName evidence="1">Uncharacterized protein</fullName>
    </submittedName>
</protein>
<proteinExistence type="predicted"/>
<organism evidence="1 2">
    <name type="scientific">Streptococcus agalactiae LMG 14747</name>
    <dbReference type="NCBI Taxonomy" id="1154860"/>
    <lineage>
        <taxon>Bacteria</taxon>
        <taxon>Bacillati</taxon>
        <taxon>Bacillota</taxon>
        <taxon>Bacilli</taxon>
        <taxon>Lactobacillales</taxon>
        <taxon>Streptococcaceae</taxon>
        <taxon>Streptococcus</taxon>
    </lineage>
</organism>
<comment type="caution">
    <text evidence="1">The sequence shown here is derived from an EMBL/GenBank/DDBJ whole genome shotgun (WGS) entry which is preliminary data.</text>
</comment>